<dbReference type="RefSeq" id="WP_169454908.1">
    <property type="nucleotide sequence ID" value="NZ_CP051774.1"/>
</dbReference>
<proteinExistence type="predicted"/>
<dbReference type="AlphaFoldDB" id="A0A858RHZ3"/>
<keyword evidence="3" id="KW-1185">Reference proteome</keyword>
<dbReference type="Gene3D" id="1.25.40.10">
    <property type="entry name" value="Tetratricopeptide repeat domain"/>
    <property type="match status" value="1"/>
</dbReference>
<dbReference type="KEGG" id="luo:HHL09_12190"/>
<evidence type="ECO:0000313" key="2">
    <source>
        <dbReference type="EMBL" id="QJE96507.1"/>
    </source>
</evidence>
<sequence length="227" mass="25689">MKWGLYVVMALCVIFAWSKFNKAEEEIQKDEVRLVELKNSGDDEQAAADLETAIESRKNEKTFSGILLAFLTAGLVGIVFVIHVLPAIAQRFTHAVYDSAEMVEKDPMHDARAKVAQGDWEGAIECFKLAAEAEPLNRLPWVEIAKIQLEQLEDPAASVETLRTAIQGQEWEENDAAYLMFRLAEIYNEHMSDKPSAVSVMQQVIEQFPESRHSANARHKLREWGMI</sequence>
<keyword evidence="1" id="KW-0472">Membrane</keyword>
<feature type="transmembrane region" description="Helical" evidence="1">
    <location>
        <begin position="66"/>
        <end position="85"/>
    </location>
</feature>
<evidence type="ECO:0000256" key="1">
    <source>
        <dbReference type="SAM" id="Phobius"/>
    </source>
</evidence>
<accession>A0A858RHZ3</accession>
<evidence type="ECO:0000313" key="3">
    <source>
        <dbReference type="Proteomes" id="UP000501812"/>
    </source>
</evidence>
<dbReference type="Proteomes" id="UP000501812">
    <property type="component" value="Chromosome"/>
</dbReference>
<dbReference type="SUPFAM" id="SSF48452">
    <property type="entry name" value="TPR-like"/>
    <property type="match status" value="1"/>
</dbReference>
<dbReference type="InterPro" id="IPR011990">
    <property type="entry name" value="TPR-like_helical_dom_sf"/>
</dbReference>
<dbReference type="InterPro" id="IPR019734">
    <property type="entry name" value="TPR_rpt"/>
</dbReference>
<keyword evidence="1" id="KW-0812">Transmembrane</keyword>
<dbReference type="Pfam" id="PF13174">
    <property type="entry name" value="TPR_6"/>
    <property type="match status" value="1"/>
</dbReference>
<gene>
    <name evidence="2" type="ORF">HHL09_12190</name>
</gene>
<dbReference type="EMBL" id="CP051774">
    <property type="protein sequence ID" value="QJE96507.1"/>
    <property type="molecule type" value="Genomic_DNA"/>
</dbReference>
<protein>
    <submittedName>
        <fullName evidence="2">Tetratricopeptide repeat protein</fullName>
    </submittedName>
</protein>
<name>A0A858RHZ3_9BACT</name>
<organism evidence="2 3">
    <name type="scientific">Luteolibacter luteus</name>
    <dbReference type="NCBI Taxonomy" id="2728835"/>
    <lineage>
        <taxon>Bacteria</taxon>
        <taxon>Pseudomonadati</taxon>
        <taxon>Verrucomicrobiota</taxon>
        <taxon>Verrucomicrobiia</taxon>
        <taxon>Verrucomicrobiales</taxon>
        <taxon>Verrucomicrobiaceae</taxon>
        <taxon>Luteolibacter</taxon>
    </lineage>
</organism>
<keyword evidence="1" id="KW-1133">Transmembrane helix</keyword>
<reference evidence="2 3" key="1">
    <citation type="submission" date="2020-04" db="EMBL/GenBank/DDBJ databases">
        <title>Luteolibacter sp. G-1-1-1 isolated from soil.</title>
        <authorList>
            <person name="Dahal R.H."/>
        </authorList>
    </citation>
    <scope>NUCLEOTIDE SEQUENCE [LARGE SCALE GENOMIC DNA]</scope>
    <source>
        <strain evidence="2 3">G-1-1-1</strain>
    </source>
</reference>